<feature type="compositionally biased region" description="Polar residues" evidence="1">
    <location>
        <begin position="149"/>
        <end position="159"/>
    </location>
</feature>
<dbReference type="OrthoDB" id="3791931at2759"/>
<dbReference type="EMBL" id="KV749382">
    <property type="protein sequence ID" value="OCL09662.1"/>
    <property type="molecule type" value="Genomic_DNA"/>
</dbReference>
<feature type="compositionally biased region" description="Polar residues" evidence="1">
    <location>
        <begin position="54"/>
        <end position="70"/>
    </location>
</feature>
<name>A0A8E2JUG4_9PEZI</name>
<proteinExistence type="predicted"/>
<feature type="region of interest" description="Disordered" evidence="1">
    <location>
        <begin position="149"/>
        <end position="202"/>
    </location>
</feature>
<feature type="compositionally biased region" description="Acidic residues" evidence="1">
    <location>
        <begin position="446"/>
        <end position="464"/>
    </location>
</feature>
<keyword evidence="3" id="KW-1185">Reference proteome</keyword>
<feature type="compositionally biased region" description="Polar residues" evidence="1">
    <location>
        <begin position="407"/>
        <end position="416"/>
    </location>
</feature>
<dbReference type="Proteomes" id="UP000250140">
    <property type="component" value="Unassembled WGS sequence"/>
</dbReference>
<protein>
    <submittedName>
        <fullName evidence="2">Uncharacterized protein</fullName>
    </submittedName>
</protein>
<accession>A0A8E2JUG4</accession>
<sequence length="550" mass="61084">MADWSDESGTYPDLYEDDGLNTFMGYNGRDMNPFEESFSEQGTSGGIDPAPNQGYFSRTQNAGGTMGESNEASRQDSDNLSAGAPYTPRTPPPVGYIPGVTNGVSHPNTLPTFPLQGPIQRQHRDNMLRNYPLLQGDPLDIPDDIAVPSITNTSTAPSQTRRRGSVDYDNSPSSYFTHNEEYDSSLEGEHDSVGTPTGANVDETTDTAASRVVTYDGYGTTSSEEEKGHDIKVEDFEERFKDPMYNGLKPDPETGLYFNSLSDALARFQEQPRWKGPQDVHLPLSDDKQVEIVKRIREAILNTTDTKDTRASSYRRRWGGGSFYDVPAVDVVAWAILHQTMHLHMVGWTLPILDPTMVRLPFVDKKLGFTARINAIVKLFRHWKCSCVSAMKGEKIFQFVAGPVKQYTRNSGNSKGNAARGEHIRLGKATKGEQSSRRGRKRKVEESEDAEVSEDGESSEEAEGTPEATPPPAKRIRNRLSRAEVGEEHGDEDSPVERRLSATGESDEQQLAPTTRRRSYQPIASPMVFTPLMLTETPLRRSKRKSLGKP</sequence>
<reference evidence="2 3" key="1">
    <citation type="journal article" date="2016" name="Nat. Commun.">
        <title>Ectomycorrhizal ecology is imprinted in the genome of the dominant symbiotic fungus Cenococcum geophilum.</title>
        <authorList>
            <consortium name="DOE Joint Genome Institute"/>
            <person name="Peter M."/>
            <person name="Kohler A."/>
            <person name="Ohm R.A."/>
            <person name="Kuo A."/>
            <person name="Krutzmann J."/>
            <person name="Morin E."/>
            <person name="Arend M."/>
            <person name="Barry K.W."/>
            <person name="Binder M."/>
            <person name="Choi C."/>
            <person name="Clum A."/>
            <person name="Copeland A."/>
            <person name="Grisel N."/>
            <person name="Haridas S."/>
            <person name="Kipfer T."/>
            <person name="LaButti K."/>
            <person name="Lindquist E."/>
            <person name="Lipzen A."/>
            <person name="Maire R."/>
            <person name="Meier B."/>
            <person name="Mihaltcheva S."/>
            <person name="Molinier V."/>
            <person name="Murat C."/>
            <person name="Poggeler S."/>
            <person name="Quandt C.A."/>
            <person name="Sperisen C."/>
            <person name="Tritt A."/>
            <person name="Tisserant E."/>
            <person name="Crous P.W."/>
            <person name="Henrissat B."/>
            <person name="Nehls U."/>
            <person name="Egli S."/>
            <person name="Spatafora J.W."/>
            <person name="Grigoriev I.V."/>
            <person name="Martin F.M."/>
        </authorList>
    </citation>
    <scope>NUCLEOTIDE SEQUENCE [LARGE SCALE GENOMIC DNA]</scope>
    <source>
        <strain evidence="2 3">CBS 207.34</strain>
    </source>
</reference>
<feature type="region of interest" description="Disordered" evidence="1">
    <location>
        <begin position="407"/>
        <end position="525"/>
    </location>
</feature>
<dbReference type="AlphaFoldDB" id="A0A8E2JUG4"/>
<feature type="compositionally biased region" description="Basic and acidic residues" evidence="1">
    <location>
        <begin position="420"/>
        <end position="436"/>
    </location>
</feature>
<evidence type="ECO:0000256" key="1">
    <source>
        <dbReference type="SAM" id="MobiDB-lite"/>
    </source>
</evidence>
<organism evidence="2 3">
    <name type="scientific">Glonium stellatum</name>
    <dbReference type="NCBI Taxonomy" id="574774"/>
    <lineage>
        <taxon>Eukaryota</taxon>
        <taxon>Fungi</taxon>
        <taxon>Dikarya</taxon>
        <taxon>Ascomycota</taxon>
        <taxon>Pezizomycotina</taxon>
        <taxon>Dothideomycetes</taxon>
        <taxon>Pleosporomycetidae</taxon>
        <taxon>Gloniales</taxon>
        <taxon>Gloniaceae</taxon>
        <taxon>Glonium</taxon>
    </lineage>
</organism>
<feature type="region of interest" description="Disordered" evidence="1">
    <location>
        <begin position="1"/>
        <end position="94"/>
    </location>
</feature>
<gene>
    <name evidence="2" type="ORF">AOQ84DRAFT_375619</name>
</gene>
<evidence type="ECO:0000313" key="2">
    <source>
        <dbReference type="EMBL" id="OCL09662.1"/>
    </source>
</evidence>
<evidence type="ECO:0000313" key="3">
    <source>
        <dbReference type="Proteomes" id="UP000250140"/>
    </source>
</evidence>
<feature type="compositionally biased region" description="Polar residues" evidence="1">
    <location>
        <begin position="168"/>
        <end position="177"/>
    </location>
</feature>